<keyword evidence="5" id="KW-0999">Mitochondrion inner membrane</keyword>
<evidence type="ECO:0000256" key="5">
    <source>
        <dbReference type="ARBA" id="ARBA00022792"/>
    </source>
</evidence>
<dbReference type="SUPFAM" id="SSF52540">
    <property type="entry name" value="P-loop containing nucleoside triphosphate hydrolases"/>
    <property type="match status" value="1"/>
</dbReference>
<evidence type="ECO:0000256" key="11">
    <source>
        <dbReference type="ARBA" id="ARBA00024363"/>
    </source>
</evidence>
<dbReference type="PROSITE" id="PS50929">
    <property type="entry name" value="ABC_TM1F"/>
    <property type="match status" value="1"/>
</dbReference>
<evidence type="ECO:0000256" key="1">
    <source>
        <dbReference type="ARBA" id="ARBA00004448"/>
    </source>
</evidence>
<dbReference type="GO" id="GO:0005743">
    <property type="term" value="C:mitochondrial inner membrane"/>
    <property type="evidence" value="ECO:0007669"/>
    <property type="project" value="UniProtKB-SubCell"/>
</dbReference>
<dbReference type="InterPro" id="IPR011527">
    <property type="entry name" value="ABC1_TM_dom"/>
</dbReference>
<dbReference type="PROSITE" id="PS00211">
    <property type="entry name" value="ABC_TRANSPORTER_1"/>
    <property type="match status" value="1"/>
</dbReference>
<evidence type="ECO:0000256" key="9">
    <source>
        <dbReference type="ARBA" id="ARBA00023128"/>
    </source>
</evidence>
<keyword evidence="7" id="KW-0809">Transit peptide</keyword>
<dbReference type="CDD" id="cd18582">
    <property type="entry name" value="ABC_6TM_ATM1_ABCB7"/>
    <property type="match status" value="1"/>
</dbReference>
<name>A0A2R5GCS7_9STRA</name>
<evidence type="ECO:0000256" key="3">
    <source>
        <dbReference type="ARBA" id="ARBA00022692"/>
    </source>
</evidence>
<accession>A0A2R5GCS7</accession>
<dbReference type="InParanoid" id="A0A2R5GCS7"/>
<evidence type="ECO:0000256" key="14">
    <source>
        <dbReference type="SAM" id="Phobius"/>
    </source>
</evidence>
<evidence type="ECO:0000256" key="7">
    <source>
        <dbReference type="ARBA" id="ARBA00022946"/>
    </source>
</evidence>
<feature type="domain" description="ABC transmembrane type-1" evidence="16">
    <location>
        <begin position="188"/>
        <end position="482"/>
    </location>
</feature>
<keyword evidence="3 14" id="KW-0812">Transmembrane</keyword>
<dbReference type="FunFam" id="3.40.50.300:FF:000287">
    <property type="entry name" value="Multidrug ABC transporter ATP-binding protein"/>
    <property type="match status" value="1"/>
</dbReference>
<comment type="function">
    <text evidence="12">Performs an essential function in the generation of cytoplasmic iron-sulfur proteins by mediating the ATP-dependent export of Fe/S cluster precursors synthesized by NFS1 and other mitochondrial proteins. Hydrolyzes ATP. Binds glutathione and may function by transporting a glutathione-conjugated iron-sulfur compound.</text>
</comment>
<dbReference type="FunFam" id="1.20.1560.10:FF:000004">
    <property type="entry name" value="ATP-binding cassette sub-family B member 7"/>
    <property type="match status" value="1"/>
</dbReference>
<dbReference type="PANTHER" id="PTHR24221:SF402">
    <property type="entry name" value="IRON-SULFUR CLUSTERS TRANSPORTER ABCB7, MITOCHONDRIAL"/>
    <property type="match status" value="1"/>
</dbReference>
<dbReference type="GO" id="GO:0005524">
    <property type="term" value="F:ATP binding"/>
    <property type="evidence" value="ECO:0007669"/>
    <property type="project" value="UniProtKB-KW"/>
</dbReference>
<dbReference type="InterPro" id="IPR017871">
    <property type="entry name" value="ABC_transporter-like_CS"/>
</dbReference>
<gene>
    <name evidence="17" type="ORF">FCC1311_043422</name>
</gene>
<evidence type="ECO:0000256" key="10">
    <source>
        <dbReference type="ARBA" id="ARBA00023136"/>
    </source>
</evidence>
<keyword evidence="4" id="KW-0547">Nucleotide-binding</keyword>
<dbReference type="Proteomes" id="UP000241890">
    <property type="component" value="Unassembled WGS sequence"/>
</dbReference>
<evidence type="ECO:0000256" key="6">
    <source>
        <dbReference type="ARBA" id="ARBA00022840"/>
    </source>
</evidence>
<proteinExistence type="inferred from homology"/>
<organism evidence="17 18">
    <name type="scientific">Hondaea fermentalgiana</name>
    <dbReference type="NCBI Taxonomy" id="2315210"/>
    <lineage>
        <taxon>Eukaryota</taxon>
        <taxon>Sar</taxon>
        <taxon>Stramenopiles</taxon>
        <taxon>Bigyra</taxon>
        <taxon>Labyrinthulomycetes</taxon>
        <taxon>Thraustochytrida</taxon>
        <taxon>Thraustochytriidae</taxon>
        <taxon>Hondaea</taxon>
    </lineage>
</organism>
<dbReference type="GO" id="GO:0006879">
    <property type="term" value="P:intracellular iron ion homeostasis"/>
    <property type="evidence" value="ECO:0007669"/>
    <property type="project" value="TreeGrafter"/>
</dbReference>
<reference evidence="17 18" key="1">
    <citation type="submission" date="2017-12" db="EMBL/GenBank/DDBJ databases">
        <title>Sequencing, de novo assembly and annotation of complete genome of a new Thraustochytrid species, strain FCC1311.</title>
        <authorList>
            <person name="Sedici K."/>
            <person name="Godart F."/>
            <person name="Aiese Cigliano R."/>
            <person name="Sanseverino W."/>
            <person name="Barakat M."/>
            <person name="Ortet P."/>
            <person name="Marechal E."/>
            <person name="Cagnac O."/>
            <person name="Amato A."/>
        </authorList>
    </citation>
    <scope>NUCLEOTIDE SEQUENCE [LARGE SCALE GENOMIC DNA]</scope>
</reference>
<keyword evidence="8 14" id="KW-1133">Transmembrane helix</keyword>
<comment type="similarity">
    <text evidence="11">Belongs to the ABC transporter superfamily. ABCB family. Heavy Metal importer (TC 3.A.1.210) subfamily.</text>
</comment>
<sequence length="761" mass="84159">MKALAVMASQVRTSWDALLHAETETEVRHDCTSSKGVQTRKDLNEWMLNHRIYKYMQELMRELVHNLIESPLSDLLADREHVSIGRESLGDAGMGGDIDVDQHLQQQQWDKLALGRSGDLAAAYSRTRLGLAHSVRRSHLRGLSSKAKKAAAPKKPPTGHGAHEQEILRAMARHIWPDGQWNTKARVVVALALLVGGKILTVAVPFIFKALVDELNQVSGGNDQTISPQAAAAVPVSLVLMYGLARAGGSAFQEGRNAVFAAVAQSAIRKVARNVFLHLHSMDLSFHLNRQTGRLSRVIDRGGRSIDFVLSSLVFRVVPTALELSMVSGLLLYRAGPAYAAVTMATLGIYVWFTIRVTNWRTEIRKNMNASENDASAKVVDSLINYETVKYFTNDMHEANRYDDSLKQFEKASLQTQKSLAFLNFGQNAIFSVGLTAVMYMAANEITNGSMTVGDLVLVNGLLFQLSVPLNFVGSVYRELRQALIDMDEMFLLQRQQTRISEKLDAKPLPPAPVGQPEIEFRDVWFGYAKDRPILQGLNLKIAHGESVAVVGPSGCGKSTLLRLLFRFYDPDQGQVIIHGMDTRDAQLDSLRQNIGVIPQDTVLFNDTLLYNVHYADFSASRERVEEAARLAHLDALIKMLPEGFDTQVGERGLKLSGGEKQRVAIARAMLKNAPILLADEATSALDSRTESNIMESLSALAKDRTSILIAHRLSTARNADKIVVLNEGVVQEMGTHDDLLSNPDSLYKRLWDNQHANPTV</sequence>
<keyword evidence="18" id="KW-1185">Reference proteome</keyword>
<dbReference type="Gene3D" id="1.20.1560.10">
    <property type="entry name" value="ABC transporter type 1, transmembrane domain"/>
    <property type="match status" value="1"/>
</dbReference>
<dbReference type="InterPro" id="IPR039421">
    <property type="entry name" value="Type_1_exporter"/>
</dbReference>
<keyword evidence="10 14" id="KW-0472">Membrane</keyword>
<feature type="compositionally biased region" description="Basic residues" evidence="13">
    <location>
        <begin position="139"/>
        <end position="152"/>
    </location>
</feature>
<dbReference type="InterPro" id="IPR036640">
    <property type="entry name" value="ABC1_TM_sf"/>
</dbReference>
<dbReference type="GO" id="GO:0016887">
    <property type="term" value="F:ATP hydrolysis activity"/>
    <property type="evidence" value="ECO:0007669"/>
    <property type="project" value="InterPro"/>
</dbReference>
<dbReference type="PROSITE" id="PS50893">
    <property type="entry name" value="ABC_TRANSPORTER_2"/>
    <property type="match status" value="1"/>
</dbReference>
<keyword evidence="2" id="KW-0813">Transport</keyword>
<feature type="domain" description="ABC transporter" evidence="15">
    <location>
        <begin position="519"/>
        <end position="753"/>
    </location>
</feature>
<dbReference type="SMART" id="SM00382">
    <property type="entry name" value="AAA"/>
    <property type="match status" value="1"/>
</dbReference>
<evidence type="ECO:0000256" key="4">
    <source>
        <dbReference type="ARBA" id="ARBA00022741"/>
    </source>
</evidence>
<comment type="subcellular location">
    <subcellularLocation>
        <location evidence="1">Mitochondrion inner membrane</location>
        <topology evidence="1">Multi-pass membrane protein</topology>
    </subcellularLocation>
</comment>
<dbReference type="InterPro" id="IPR003439">
    <property type="entry name" value="ABC_transporter-like_ATP-bd"/>
</dbReference>
<dbReference type="InterPro" id="IPR027417">
    <property type="entry name" value="P-loop_NTPase"/>
</dbReference>
<dbReference type="GO" id="GO:0140359">
    <property type="term" value="F:ABC-type transporter activity"/>
    <property type="evidence" value="ECO:0007669"/>
    <property type="project" value="InterPro"/>
</dbReference>
<dbReference type="AlphaFoldDB" id="A0A2R5GCS7"/>
<protein>
    <submittedName>
        <fullName evidence="17">ABC transporter ATP-binding protein, putative</fullName>
    </submittedName>
</protein>
<evidence type="ECO:0000256" key="2">
    <source>
        <dbReference type="ARBA" id="ARBA00022448"/>
    </source>
</evidence>
<dbReference type="SUPFAM" id="SSF90123">
    <property type="entry name" value="ABC transporter transmembrane region"/>
    <property type="match status" value="1"/>
</dbReference>
<evidence type="ECO:0000259" key="15">
    <source>
        <dbReference type="PROSITE" id="PS50893"/>
    </source>
</evidence>
<feature type="transmembrane region" description="Helical" evidence="14">
    <location>
        <begin position="339"/>
        <end position="358"/>
    </location>
</feature>
<feature type="region of interest" description="Disordered" evidence="13">
    <location>
        <begin position="139"/>
        <end position="162"/>
    </location>
</feature>
<dbReference type="Gene3D" id="3.40.50.300">
    <property type="entry name" value="P-loop containing nucleotide triphosphate hydrolases"/>
    <property type="match status" value="1"/>
</dbReference>
<dbReference type="EMBL" id="BEYU01000039">
    <property type="protein sequence ID" value="GBG28119.1"/>
    <property type="molecule type" value="Genomic_DNA"/>
</dbReference>
<evidence type="ECO:0000256" key="12">
    <source>
        <dbReference type="ARBA" id="ARBA00045666"/>
    </source>
</evidence>
<dbReference type="Pfam" id="PF00664">
    <property type="entry name" value="ABC_membrane"/>
    <property type="match status" value="1"/>
</dbReference>
<feature type="transmembrane region" description="Helical" evidence="14">
    <location>
        <begin position="420"/>
        <end position="442"/>
    </location>
</feature>
<dbReference type="InterPro" id="IPR003593">
    <property type="entry name" value="AAA+_ATPase"/>
</dbReference>
<evidence type="ECO:0000256" key="13">
    <source>
        <dbReference type="SAM" id="MobiDB-lite"/>
    </source>
</evidence>
<comment type="caution">
    <text evidence="17">The sequence shown here is derived from an EMBL/GenBank/DDBJ whole genome shotgun (WGS) entry which is preliminary data.</text>
</comment>
<dbReference type="PANTHER" id="PTHR24221">
    <property type="entry name" value="ATP-BINDING CASSETTE SUB-FAMILY B"/>
    <property type="match status" value="1"/>
</dbReference>
<evidence type="ECO:0000313" key="18">
    <source>
        <dbReference type="Proteomes" id="UP000241890"/>
    </source>
</evidence>
<evidence type="ECO:0000259" key="16">
    <source>
        <dbReference type="PROSITE" id="PS50929"/>
    </source>
</evidence>
<keyword evidence="9" id="KW-0496">Mitochondrion</keyword>
<dbReference type="Pfam" id="PF00005">
    <property type="entry name" value="ABC_tran"/>
    <property type="match status" value="1"/>
</dbReference>
<keyword evidence="6 17" id="KW-0067">ATP-binding</keyword>
<evidence type="ECO:0000256" key="8">
    <source>
        <dbReference type="ARBA" id="ARBA00022989"/>
    </source>
</evidence>
<evidence type="ECO:0000313" key="17">
    <source>
        <dbReference type="EMBL" id="GBG28119.1"/>
    </source>
</evidence>
<dbReference type="OrthoDB" id="6500128at2759"/>